<dbReference type="PROSITE" id="PS51732">
    <property type="entry name" value="ASN_GLN_ASE_3"/>
    <property type="match status" value="1"/>
</dbReference>
<keyword evidence="12" id="KW-1185">Reference proteome</keyword>
<dbReference type="Pfam" id="PF00710">
    <property type="entry name" value="Asparaginase"/>
    <property type="match status" value="1"/>
</dbReference>
<dbReference type="FunFam" id="3.40.50.1170:FF:000001">
    <property type="entry name" value="L-asparaginase 2"/>
    <property type="match status" value="1"/>
</dbReference>
<dbReference type="GO" id="GO:0004067">
    <property type="term" value="F:asparaginase activity"/>
    <property type="evidence" value="ECO:0007669"/>
    <property type="project" value="UniProtKB-UniRule"/>
</dbReference>
<dbReference type="InterPro" id="IPR027475">
    <property type="entry name" value="Asparaginase/glutaminase_AS2"/>
</dbReference>
<protein>
    <recommendedName>
        <fullName evidence="2">asparaginase</fullName>
        <ecNumber evidence="2">3.5.1.1</ecNumber>
    </recommendedName>
</protein>
<dbReference type="InterPro" id="IPR020827">
    <property type="entry name" value="Asparaginase/glutaminase_AS1"/>
</dbReference>
<dbReference type="PANTHER" id="PTHR11707">
    <property type="entry name" value="L-ASPARAGINASE"/>
    <property type="match status" value="1"/>
</dbReference>
<feature type="binding site" evidence="6">
    <location>
        <position position="56"/>
    </location>
    <ligand>
        <name>substrate</name>
    </ligand>
</feature>
<evidence type="ECO:0000256" key="4">
    <source>
        <dbReference type="ARBA" id="ARBA00049366"/>
    </source>
</evidence>
<dbReference type="InterPro" id="IPR004550">
    <property type="entry name" value="AsnASE_II"/>
</dbReference>
<feature type="active site" description="O-isoaspartyl threonine intermediate" evidence="5">
    <location>
        <position position="13"/>
    </location>
</feature>
<feature type="active site" evidence="7">
    <location>
        <position position="13"/>
    </location>
</feature>
<dbReference type="CDD" id="cd08964">
    <property type="entry name" value="L-asparaginase_II"/>
    <property type="match status" value="1"/>
</dbReference>
<dbReference type="GO" id="GO:0006528">
    <property type="term" value="P:asparagine metabolic process"/>
    <property type="evidence" value="ECO:0007669"/>
    <property type="project" value="InterPro"/>
</dbReference>
<dbReference type="PIRSF" id="PIRSF500176">
    <property type="entry name" value="L_ASNase"/>
    <property type="match status" value="1"/>
</dbReference>
<evidence type="ECO:0000256" key="6">
    <source>
        <dbReference type="PIRSR" id="PIRSR001220-2"/>
    </source>
</evidence>
<dbReference type="EC" id="3.5.1.1" evidence="2"/>
<comment type="caution">
    <text evidence="11">The sequence shown here is derived from an EMBL/GenBank/DDBJ whole genome shotgun (WGS) entry which is preliminary data.</text>
</comment>
<dbReference type="PROSITE" id="PS00917">
    <property type="entry name" value="ASN_GLN_ASE_2"/>
    <property type="match status" value="1"/>
</dbReference>
<dbReference type="Proteomes" id="UP000658225">
    <property type="component" value="Unassembled WGS sequence"/>
</dbReference>
<dbReference type="SUPFAM" id="SSF53774">
    <property type="entry name" value="Glutaminase/Asparaginase"/>
    <property type="match status" value="1"/>
</dbReference>
<dbReference type="InterPro" id="IPR027473">
    <property type="entry name" value="L-asparaginase_C"/>
</dbReference>
<evidence type="ECO:0000259" key="9">
    <source>
        <dbReference type="Pfam" id="PF00710"/>
    </source>
</evidence>
<evidence type="ECO:0000256" key="1">
    <source>
        <dbReference type="ARBA" id="ARBA00010518"/>
    </source>
</evidence>
<evidence type="ECO:0000256" key="3">
    <source>
        <dbReference type="ARBA" id="ARBA00022801"/>
    </source>
</evidence>
<evidence type="ECO:0000259" key="10">
    <source>
        <dbReference type="Pfam" id="PF17763"/>
    </source>
</evidence>
<evidence type="ECO:0000313" key="12">
    <source>
        <dbReference type="Proteomes" id="UP000658225"/>
    </source>
</evidence>
<dbReference type="Pfam" id="PF17763">
    <property type="entry name" value="Asparaginase_C"/>
    <property type="match status" value="1"/>
</dbReference>
<dbReference type="SFLD" id="SFLDS00057">
    <property type="entry name" value="Glutaminase/Asparaginase"/>
    <property type="match status" value="1"/>
</dbReference>
<dbReference type="RefSeq" id="WP_225941904.1">
    <property type="nucleotide sequence ID" value="NZ_JADBEL010000004.1"/>
</dbReference>
<evidence type="ECO:0000256" key="5">
    <source>
        <dbReference type="PIRSR" id="PIRSR001220-1"/>
    </source>
</evidence>
<accession>A0A927MM98</accession>
<dbReference type="EMBL" id="JADBEL010000004">
    <property type="protein sequence ID" value="MBE1554094.1"/>
    <property type="molecule type" value="Genomic_DNA"/>
</dbReference>
<comment type="catalytic activity">
    <reaction evidence="4">
        <text>L-asparagine + H2O = L-aspartate + NH4(+)</text>
        <dbReference type="Rhea" id="RHEA:21016"/>
        <dbReference type="ChEBI" id="CHEBI:15377"/>
        <dbReference type="ChEBI" id="CHEBI:28938"/>
        <dbReference type="ChEBI" id="CHEBI:29991"/>
        <dbReference type="ChEBI" id="CHEBI:58048"/>
        <dbReference type="EC" id="3.5.1.1"/>
    </reaction>
</comment>
<feature type="binding site" evidence="6">
    <location>
        <begin position="89"/>
        <end position="90"/>
    </location>
    <ligand>
        <name>substrate</name>
    </ligand>
</feature>
<dbReference type="PROSITE" id="PS00144">
    <property type="entry name" value="ASN_GLN_ASE_1"/>
    <property type="match status" value="1"/>
</dbReference>
<organism evidence="11 12">
    <name type="scientific">Sporosarcina limicola</name>
    <dbReference type="NCBI Taxonomy" id="34101"/>
    <lineage>
        <taxon>Bacteria</taxon>
        <taxon>Bacillati</taxon>
        <taxon>Bacillota</taxon>
        <taxon>Bacilli</taxon>
        <taxon>Bacillales</taxon>
        <taxon>Caryophanaceae</taxon>
        <taxon>Sporosarcina</taxon>
    </lineage>
</organism>
<dbReference type="Gene3D" id="3.40.50.1170">
    <property type="entry name" value="L-asparaginase, N-terminal domain"/>
    <property type="match status" value="1"/>
</dbReference>
<dbReference type="AlphaFoldDB" id="A0A927MM98"/>
<name>A0A927MM98_9BACL</name>
<evidence type="ECO:0000313" key="11">
    <source>
        <dbReference type="EMBL" id="MBE1554094.1"/>
    </source>
</evidence>
<dbReference type="InterPro" id="IPR040919">
    <property type="entry name" value="Asparaginase_C"/>
</dbReference>
<dbReference type="PRINTS" id="PR00139">
    <property type="entry name" value="ASNGLNASE"/>
</dbReference>
<evidence type="ECO:0000256" key="8">
    <source>
        <dbReference type="PROSITE-ProRule" id="PRU10100"/>
    </source>
</evidence>
<dbReference type="InterPro" id="IPR037152">
    <property type="entry name" value="L-asparaginase_N_sf"/>
</dbReference>
<dbReference type="InterPro" id="IPR027474">
    <property type="entry name" value="L-asparaginase_N"/>
</dbReference>
<reference evidence="11" key="1">
    <citation type="submission" date="2020-10" db="EMBL/GenBank/DDBJ databases">
        <title>Genomic Encyclopedia of Type Strains, Phase IV (KMG-IV): sequencing the most valuable type-strain genomes for metagenomic binning, comparative biology and taxonomic classification.</title>
        <authorList>
            <person name="Goeker M."/>
        </authorList>
    </citation>
    <scope>NUCLEOTIDE SEQUENCE</scope>
    <source>
        <strain evidence="11">DSM 13886</strain>
    </source>
</reference>
<feature type="domain" description="L-asparaginase N-terminal" evidence="9">
    <location>
        <begin position="4"/>
        <end position="193"/>
    </location>
</feature>
<dbReference type="PANTHER" id="PTHR11707:SF28">
    <property type="entry name" value="60 KDA LYSOPHOSPHOLIPASE"/>
    <property type="match status" value="1"/>
</dbReference>
<dbReference type="Gene3D" id="3.40.50.40">
    <property type="match status" value="1"/>
</dbReference>
<dbReference type="PIRSF" id="PIRSF001220">
    <property type="entry name" value="L-ASNase_gatD"/>
    <property type="match status" value="1"/>
</dbReference>
<keyword evidence="3 11" id="KW-0378">Hydrolase</keyword>
<gene>
    <name evidence="11" type="ORF">H4683_001169</name>
</gene>
<dbReference type="SMART" id="SM00870">
    <property type="entry name" value="Asparaginase"/>
    <property type="match status" value="1"/>
</dbReference>
<evidence type="ECO:0000256" key="7">
    <source>
        <dbReference type="PROSITE-ProRule" id="PRU10099"/>
    </source>
</evidence>
<feature type="domain" description="Asparaginase/glutaminase C-terminal" evidence="10">
    <location>
        <begin position="207"/>
        <end position="309"/>
    </location>
</feature>
<feature type="active site" evidence="8">
    <location>
        <position position="89"/>
    </location>
</feature>
<dbReference type="InterPro" id="IPR006034">
    <property type="entry name" value="Asparaginase/glutaminase-like"/>
</dbReference>
<sequence length="312" mass="33483">MKKNILLIHTGGTISMQLNAETGGVLLSAANPLVLEIDKIQQFANISEVEAFNLPSPHITPEHMFNLKNIIVDRVNCEKLDGVVITHGTDTLEESAYFLELATNCTIPIVLTGAMRSSNEIGADGVYNLMSAVRVASDDEAKGKGVLVVLNDEIHTATNVTKTHSSSVSTFQSPQYGPIGIVTKSGIHFHHAPIARVHLPVKAIDKKVAMFKIYAGMESDLLLAVATLGYDGVVLEGLGQGNVPPALIAGIRHLLNEGIPIVLVSRCFNGIAQDIYAYEGGGKMLKELGVRFEHGLSGQKARLKLLLELCSN</sequence>
<dbReference type="InterPro" id="IPR036152">
    <property type="entry name" value="Asp/glu_Ase-like_sf"/>
</dbReference>
<evidence type="ECO:0000256" key="2">
    <source>
        <dbReference type="ARBA" id="ARBA00012920"/>
    </source>
</evidence>
<comment type="similarity">
    <text evidence="1">Belongs to the asparaginase 1 family.</text>
</comment>
<proteinExistence type="inferred from homology"/>